<dbReference type="SUPFAM" id="SSF53300">
    <property type="entry name" value="vWA-like"/>
    <property type="match status" value="1"/>
</dbReference>
<organism evidence="2">
    <name type="scientific">Candidatus Kentrum sp. SD</name>
    <dbReference type="NCBI Taxonomy" id="2126332"/>
    <lineage>
        <taxon>Bacteria</taxon>
        <taxon>Pseudomonadati</taxon>
        <taxon>Pseudomonadota</taxon>
        <taxon>Gammaproteobacteria</taxon>
        <taxon>Candidatus Kentrum</taxon>
    </lineage>
</organism>
<feature type="domain" description="VWFA" evidence="1">
    <location>
        <begin position="6"/>
        <end position="186"/>
    </location>
</feature>
<sequence>MTRRLPIFILIDTSGSMFGEPMESVNVGLSAMLSALRQDPYALDTVYLSVITFDKDVRELFPLTPLEDVQMPTITCPQSGPTFMGEALKLVVACVDRDVQRSTGEKKGDWQPMLFLVTDGSPSDVALFDEMVGEVKRRRFGRIIGCAAGPKAKEAFLRRLTDTVVSLETMDSASFSAFFKWVSASVGMGSASAGAGANRGTDVLPPPPAEVQVVL</sequence>
<evidence type="ECO:0000259" key="1">
    <source>
        <dbReference type="PROSITE" id="PS50234"/>
    </source>
</evidence>
<accession>A0A450YNP1</accession>
<dbReference type="EMBL" id="CAADFU010000037">
    <property type="protein sequence ID" value="VFK44384.1"/>
    <property type="molecule type" value="Genomic_DNA"/>
</dbReference>
<dbReference type="EMBL" id="CAADFR010000137">
    <property type="protein sequence ID" value="VFK43109.1"/>
    <property type="molecule type" value="Genomic_DNA"/>
</dbReference>
<name>A0A450YNP1_9GAMM</name>
<proteinExistence type="predicted"/>
<reference evidence="2" key="1">
    <citation type="submission" date="2019-02" db="EMBL/GenBank/DDBJ databases">
        <authorList>
            <person name="Gruber-Vodicka R. H."/>
            <person name="Seah K. B. B."/>
        </authorList>
    </citation>
    <scope>NUCLEOTIDE SEQUENCE</scope>
    <source>
        <strain evidence="3">BECK_S1320</strain>
        <strain evidence="2">BECK_S1321</strain>
    </source>
</reference>
<protein>
    <submittedName>
        <fullName evidence="2">Uncharacterized conserved protein YegL, contains vWA domain of TerY type</fullName>
    </submittedName>
</protein>
<dbReference type="InterPro" id="IPR002035">
    <property type="entry name" value="VWF_A"/>
</dbReference>
<dbReference type="Pfam" id="PF00092">
    <property type="entry name" value="VWA"/>
    <property type="match status" value="1"/>
</dbReference>
<dbReference type="Gene3D" id="3.40.50.410">
    <property type="entry name" value="von Willebrand factor, type A domain"/>
    <property type="match status" value="1"/>
</dbReference>
<gene>
    <name evidence="3" type="ORF">BECKSD772E_GA0070983_10372</name>
    <name evidence="2" type="ORF">BECKSD772F_GA0070984_11379</name>
</gene>
<dbReference type="InterPro" id="IPR036465">
    <property type="entry name" value="vWFA_dom_sf"/>
</dbReference>
<dbReference type="SMART" id="SM00327">
    <property type="entry name" value="VWA"/>
    <property type="match status" value="1"/>
</dbReference>
<evidence type="ECO:0000313" key="3">
    <source>
        <dbReference type="EMBL" id="VFK44384.1"/>
    </source>
</evidence>
<evidence type="ECO:0000313" key="2">
    <source>
        <dbReference type="EMBL" id="VFK43109.1"/>
    </source>
</evidence>
<dbReference type="PROSITE" id="PS50234">
    <property type="entry name" value="VWFA"/>
    <property type="match status" value="1"/>
</dbReference>
<dbReference type="InterPro" id="IPR011392">
    <property type="entry name" value="Tellurite-R_TerY"/>
</dbReference>
<dbReference type="PIRSF" id="PIRSF020634">
    <property type="entry name" value="TerY_vWA"/>
    <property type="match status" value="1"/>
</dbReference>
<dbReference type="AlphaFoldDB" id="A0A450YNP1"/>